<protein>
    <submittedName>
        <fullName evidence="1">Class I SAM-dependent methyltransferase</fullName>
        <ecNumber evidence="1">2.1.1.-</ecNumber>
    </submittedName>
</protein>
<dbReference type="RefSeq" id="WP_405279678.1">
    <property type="nucleotide sequence ID" value="NZ_CP144380.1"/>
</dbReference>
<dbReference type="Gene3D" id="3.40.50.150">
    <property type="entry name" value="Vaccinia Virus protein VP39"/>
    <property type="match status" value="1"/>
</dbReference>
<evidence type="ECO:0000313" key="1">
    <source>
        <dbReference type="EMBL" id="MEK9500781.1"/>
    </source>
</evidence>
<organism evidence="1 2">
    <name type="scientific">Gaopeijia maritima</name>
    <dbReference type="NCBI Taxonomy" id="3119007"/>
    <lineage>
        <taxon>Bacteria</taxon>
        <taxon>Pseudomonadati</taxon>
        <taxon>Gemmatimonadota</taxon>
        <taxon>Longimicrobiia</taxon>
        <taxon>Gaopeijiales</taxon>
        <taxon>Gaopeijiaceae</taxon>
        <taxon>Gaopeijia</taxon>
    </lineage>
</organism>
<dbReference type="EC" id="2.1.1.-" evidence="1"/>
<comment type="caution">
    <text evidence="1">The sequence shown here is derived from an EMBL/GenBank/DDBJ whole genome shotgun (WGS) entry which is preliminary data.</text>
</comment>
<keyword evidence="1" id="KW-0489">Methyltransferase</keyword>
<evidence type="ECO:0000313" key="2">
    <source>
        <dbReference type="Proteomes" id="UP001484239"/>
    </source>
</evidence>
<gene>
    <name evidence="1" type="ORF">WI372_07320</name>
</gene>
<dbReference type="SUPFAM" id="SSF53335">
    <property type="entry name" value="S-adenosyl-L-methionine-dependent methyltransferases"/>
    <property type="match status" value="1"/>
</dbReference>
<accession>A0ABU9E8E6</accession>
<keyword evidence="1" id="KW-0808">Transferase</keyword>
<dbReference type="EMBL" id="JBBHLI010000003">
    <property type="protein sequence ID" value="MEK9500781.1"/>
    <property type="molecule type" value="Genomic_DNA"/>
</dbReference>
<name>A0ABU9E8E6_9BACT</name>
<dbReference type="GO" id="GO:0032259">
    <property type="term" value="P:methylation"/>
    <property type="evidence" value="ECO:0007669"/>
    <property type="project" value="UniProtKB-KW"/>
</dbReference>
<dbReference type="InterPro" id="IPR029063">
    <property type="entry name" value="SAM-dependent_MTases_sf"/>
</dbReference>
<dbReference type="GO" id="GO:0008168">
    <property type="term" value="F:methyltransferase activity"/>
    <property type="evidence" value="ECO:0007669"/>
    <property type="project" value="UniProtKB-KW"/>
</dbReference>
<dbReference type="Proteomes" id="UP001484239">
    <property type="component" value="Unassembled WGS sequence"/>
</dbReference>
<reference evidence="1 2" key="1">
    <citation type="submission" date="2024-02" db="EMBL/GenBank/DDBJ databases">
        <title>A novel Gemmatimonadota bacterium.</title>
        <authorList>
            <person name="Du Z.-J."/>
            <person name="Ye Y.-Q."/>
        </authorList>
    </citation>
    <scope>NUCLEOTIDE SEQUENCE [LARGE SCALE GENOMIC DNA]</scope>
    <source>
        <strain evidence="1 2">DH-20</strain>
    </source>
</reference>
<sequence length="270" mass="29222">MLPAGYPAARDDIVRVAAGVRGYLTRREMECLCLLAAVPTAPGAILEIGSFMGRSTVLLAKAAALAGGSEVHAVDPLDAPSSTDPDLRGADSSAEAFHANLARTGVADAVCHHRMRSEALAEHWQGDLRLLWIDGDHTLHGARTDWVSFRPHLSDGAIVAMHDVLHTFEGGVRVFAEDLLLSEHIGAAGLCGSIAWAQFHHDPADAASHREANLRLYRKMARLIPFVAFGRKPRGLARLRWKIARWRVPHGPLDPASFLAAVDRKGLPSR</sequence>
<dbReference type="Pfam" id="PF13578">
    <property type="entry name" value="Methyltransf_24"/>
    <property type="match status" value="1"/>
</dbReference>
<proteinExistence type="predicted"/>
<keyword evidence="2" id="KW-1185">Reference proteome</keyword>